<sequence length="46" mass="5166">MKFRCSGNEVTALVIELIQGKTALAEASHSFALPLLVWFLWCVRSE</sequence>
<gene>
    <name evidence="1" type="ORF">P775_03465</name>
</gene>
<evidence type="ECO:0000313" key="2">
    <source>
        <dbReference type="Proteomes" id="UP000231259"/>
    </source>
</evidence>
<dbReference type="AlphaFoldDB" id="A0A2G8RJE9"/>
<reference evidence="1 2" key="1">
    <citation type="submission" date="2013-09" db="EMBL/GenBank/DDBJ databases">
        <title>Genome sequencing of Phaeobacter antarcticus sp. nov. SM1211.</title>
        <authorList>
            <person name="Zhang X.-Y."/>
            <person name="Liu C."/>
            <person name="Chen X.-L."/>
            <person name="Xie B.-B."/>
            <person name="Qin Q.-L."/>
            <person name="Rong J.-C."/>
            <person name="Zhang Y.-Z."/>
        </authorList>
    </citation>
    <scope>NUCLEOTIDE SEQUENCE [LARGE SCALE GENOMIC DNA]</scope>
    <source>
        <strain evidence="1 2">SM1211</strain>
    </source>
</reference>
<evidence type="ECO:0000313" key="1">
    <source>
        <dbReference type="EMBL" id="PIL21623.1"/>
    </source>
</evidence>
<name>A0A2G8RJE9_9RHOB</name>
<protein>
    <submittedName>
        <fullName evidence="1">Uncharacterized protein</fullName>
    </submittedName>
</protein>
<accession>A0A2G8RJE9</accession>
<dbReference type="Proteomes" id="UP000231259">
    <property type="component" value="Unassembled WGS sequence"/>
</dbReference>
<dbReference type="EMBL" id="AWWI01000028">
    <property type="protein sequence ID" value="PIL21623.1"/>
    <property type="molecule type" value="Genomic_DNA"/>
</dbReference>
<keyword evidence="2" id="KW-1185">Reference proteome</keyword>
<comment type="caution">
    <text evidence="1">The sequence shown here is derived from an EMBL/GenBank/DDBJ whole genome shotgun (WGS) entry which is preliminary data.</text>
</comment>
<proteinExistence type="predicted"/>
<organism evidence="1 2">
    <name type="scientific">Puniceibacterium antarcticum</name>
    <dbReference type="NCBI Taxonomy" id="1206336"/>
    <lineage>
        <taxon>Bacteria</taxon>
        <taxon>Pseudomonadati</taxon>
        <taxon>Pseudomonadota</taxon>
        <taxon>Alphaproteobacteria</taxon>
        <taxon>Rhodobacterales</taxon>
        <taxon>Paracoccaceae</taxon>
        <taxon>Puniceibacterium</taxon>
    </lineage>
</organism>